<keyword evidence="2" id="KW-1185">Reference proteome</keyword>
<protein>
    <recommendedName>
        <fullName evidence="3">Transposase</fullName>
    </recommendedName>
</protein>
<evidence type="ECO:0000313" key="1">
    <source>
        <dbReference type="EMBL" id="MFC5526235.1"/>
    </source>
</evidence>
<dbReference type="EMBL" id="JBHSNF010000002">
    <property type="protein sequence ID" value="MFC5526235.1"/>
    <property type="molecule type" value="Genomic_DNA"/>
</dbReference>
<organism evidence="1 2">
    <name type="scientific">Rhodanobacter ginsengisoli</name>
    <dbReference type="NCBI Taxonomy" id="418646"/>
    <lineage>
        <taxon>Bacteria</taxon>
        <taxon>Pseudomonadati</taxon>
        <taxon>Pseudomonadota</taxon>
        <taxon>Gammaproteobacteria</taxon>
        <taxon>Lysobacterales</taxon>
        <taxon>Rhodanobacteraceae</taxon>
        <taxon>Rhodanobacter</taxon>
    </lineage>
</organism>
<reference evidence="2" key="1">
    <citation type="journal article" date="2019" name="Int. J. Syst. Evol. Microbiol.">
        <title>The Global Catalogue of Microorganisms (GCM) 10K type strain sequencing project: providing services to taxonomists for standard genome sequencing and annotation.</title>
        <authorList>
            <consortium name="The Broad Institute Genomics Platform"/>
            <consortium name="The Broad Institute Genome Sequencing Center for Infectious Disease"/>
            <person name="Wu L."/>
            <person name="Ma J."/>
        </authorList>
    </citation>
    <scope>NUCLEOTIDE SEQUENCE [LARGE SCALE GENOMIC DNA]</scope>
    <source>
        <strain evidence="2">CGMCC 1.16619</strain>
    </source>
</reference>
<gene>
    <name evidence="1" type="ORF">ACFPPA_10825</name>
</gene>
<evidence type="ECO:0000313" key="2">
    <source>
        <dbReference type="Proteomes" id="UP001596114"/>
    </source>
</evidence>
<comment type="caution">
    <text evidence="1">The sequence shown here is derived from an EMBL/GenBank/DDBJ whole genome shotgun (WGS) entry which is preliminary data.</text>
</comment>
<name>A0ABW0QNI9_9GAMM</name>
<accession>A0ABW0QNI9</accession>
<sequence length="118" mass="13051">MADISPQDFVSQLHAAVVEVSTATYRDLLFNTRADQASDPYWKRVLTLFGELTPEQREVLLELTRQVAIDATANVLGIIDGACSMNDANSRFRLTYGGRDLAGELQSLFLEQAEQSSP</sequence>
<evidence type="ECO:0008006" key="3">
    <source>
        <dbReference type="Google" id="ProtNLM"/>
    </source>
</evidence>
<dbReference type="RefSeq" id="WP_377319776.1">
    <property type="nucleotide sequence ID" value="NZ_JBHSNF010000002.1"/>
</dbReference>
<dbReference type="Proteomes" id="UP001596114">
    <property type="component" value="Unassembled WGS sequence"/>
</dbReference>
<proteinExistence type="predicted"/>